<evidence type="ECO:0008006" key="4">
    <source>
        <dbReference type="Google" id="ProtNLM"/>
    </source>
</evidence>
<accession>A0A6B8R9D5</accession>
<organism evidence="2 3">
    <name type="scientific">Paenibacillus psychroresistens</name>
    <dbReference type="NCBI Taxonomy" id="1778678"/>
    <lineage>
        <taxon>Bacteria</taxon>
        <taxon>Bacillati</taxon>
        <taxon>Bacillota</taxon>
        <taxon>Bacilli</taxon>
        <taxon>Bacillales</taxon>
        <taxon>Paenibacillaceae</taxon>
        <taxon>Paenibacillus</taxon>
    </lineage>
</organism>
<dbReference type="KEGG" id="ppsc:EHS13_00150"/>
<evidence type="ECO:0000256" key="1">
    <source>
        <dbReference type="SAM" id="Phobius"/>
    </source>
</evidence>
<evidence type="ECO:0000313" key="2">
    <source>
        <dbReference type="EMBL" id="QGQ93449.1"/>
    </source>
</evidence>
<feature type="transmembrane region" description="Helical" evidence="1">
    <location>
        <begin position="47"/>
        <end position="65"/>
    </location>
</feature>
<sequence length="230" mass="25893">MEALEPLVRKRWRVGTLSMGVSLISLGLTLLVSSWQGIIAFDTLIKLWPIIFVLLGCEILLYLFLSRSEKPILHYDVFSIAFVSFLCLCCLLFSLLTSTGLMEEFRYTINSNVATADLPDTKFDVPVGIEKIIVQTADRKLKIDTNSLPEIRLLGIYQKDVTLKSEQPALKSEDVVTTKTIGKTMYVLIKQLPEKRGFERDQPVSSMILVVPQAIPVEVLDAYNNIIKPN</sequence>
<keyword evidence="3" id="KW-1185">Reference proteome</keyword>
<dbReference type="AlphaFoldDB" id="A0A6B8R9D5"/>
<feature type="transmembrane region" description="Helical" evidence="1">
    <location>
        <begin position="77"/>
        <end position="96"/>
    </location>
</feature>
<reference evidence="3" key="1">
    <citation type="submission" date="2018-11" db="EMBL/GenBank/DDBJ databases">
        <title>Complete genome sequence of Paenibacillus sp. ML311-T8.</title>
        <authorList>
            <person name="Nam Y.-D."/>
            <person name="Kang J."/>
            <person name="Chung W.-H."/>
            <person name="Park Y.S."/>
        </authorList>
    </citation>
    <scope>NUCLEOTIDE SEQUENCE [LARGE SCALE GENOMIC DNA]</scope>
    <source>
        <strain evidence="3">ML311-T8</strain>
    </source>
</reference>
<keyword evidence="1" id="KW-0812">Transmembrane</keyword>
<gene>
    <name evidence="2" type="ORF">EHS13_00150</name>
</gene>
<dbReference type="OrthoDB" id="1707123at2"/>
<feature type="transmembrane region" description="Helical" evidence="1">
    <location>
        <begin position="12"/>
        <end position="35"/>
    </location>
</feature>
<dbReference type="Proteomes" id="UP000426246">
    <property type="component" value="Chromosome"/>
</dbReference>
<proteinExistence type="predicted"/>
<protein>
    <recommendedName>
        <fullName evidence="4">Exosporium protein E</fullName>
    </recommendedName>
</protein>
<name>A0A6B8R9D5_9BACL</name>
<evidence type="ECO:0000313" key="3">
    <source>
        <dbReference type="Proteomes" id="UP000426246"/>
    </source>
</evidence>
<dbReference type="EMBL" id="CP034235">
    <property type="protein sequence ID" value="QGQ93449.1"/>
    <property type="molecule type" value="Genomic_DNA"/>
</dbReference>
<keyword evidence="1" id="KW-0472">Membrane</keyword>
<keyword evidence="1" id="KW-1133">Transmembrane helix</keyword>
<dbReference type="RefSeq" id="WP_155698243.1">
    <property type="nucleotide sequence ID" value="NZ_CP034235.1"/>
</dbReference>